<feature type="transmembrane region" description="Helical" evidence="8">
    <location>
        <begin position="95"/>
        <end position="112"/>
    </location>
</feature>
<sequence length="549" mass="59277">MQTLTDIINTIGSYIGMVLIVPLVGTGIYLTLRMRFVQIRKLKHSWEIIRGVYDDPEDAGDITHFQALSAALSATIGIGNIAGVATAIHYGGPGALFWMWVTAFFGMCTKYVECTLSQKYRKINPDGSASGGPMYYIEKGLGTGWKPLAVIFAFCAVLCSFGTGNMVQSFTVADSFRTEFGIPTWVTGLAIASLVALVIIGGIKRIGLVASKLVPFMSALYIIAALTILGMYFSEIPVAFGRIMEGAFTPLAGLGGFAGATMLYTLNWGVKRGLFSNEAGQGSAPIAHAAAKTGEPIREGAVAMVGPLLDTLIICTMTGLVILVTGAWTGKQMTNKPLTDVEFLQPGSEYTTNTKLDGEEFVGEFVVNYGKPEEVSLAANHGIIDGALIGYTEDEPFNGKLVVDDDGNIAVVDSEVKTGDLLVYGMMRQNGSLLTSFAFSIGLGGGPWGSWLVTIGVFLFAISTMISWSYYGDRSVQYLWGDKAVLPYKWVYVCFNFLGSILALEVVWGLGDVALSLMSFPNLLALLILAVKVATWQKDYFSREHRRFR</sequence>
<evidence type="ECO:0000256" key="5">
    <source>
        <dbReference type="ARBA" id="ARBA00022692"/>
    </source>
</evidence>
<dbReference type="NCBIfam" id="TIGR00835">
    <property type="entry name" value="agcS"/>
    <property type="match status" value="1"/>
</dbReference>
<evidence type="ECO:0000256" key="2">
    <source>
        <dbReference type="ARBA" id="ARBA00009261"/>
    </source>
</evidence>
<feature type="transmembrane region" description="Helical" evidence="8">
    <location>
        <begin position="490"/>
        <end position="511"/>
    </location>
</feature>
<dbReference type="Gene3D" id="1.20.1740.10">
    <property type="entry name" value="Amino acid/polyamine transporter I"/>
    <property type="match status" value="1"/>
</dbReference>
<comment type="subcellular location">
    <subcellularLocation>
        <location evidence="1 8">Cell membrane</location>
        <topology evidence="1 8">Multi-pass membrane protein</topology>
    </subcellularLocation>
</comment>
<evidence type="ECO:0000256" key="4">
    <source>
        <dbReference type="ARBA" id="ARBA00022475"/>
    </source>
</evidence>
<feature type="transmembrane region" description="Helical" evidence="8">
    <location>
        <begin position="308"/>
        <end position="328"/>
    </location>
</feature>
<feature type="transmembrane region" description="Helical" evidence="8">
    <location>
        <begin position="182"/>
        <end position="201"/>
    </location>
</feature>
<keyword evidence="4 8" id="KW-1003">Cell membrane</keyword>
<name>A0A532UU28_UNCL8</name>
<dbReference type="PRINTS" id="PR00175">
    <property type="entry name" value="NAALASMPORT"/>
</dbReference>
<comment type="similarity">
    <text evidence="2 8">Belongs to the alanine or glycine:cation symporter (AGCS) (TC 2.A.25) family.</text>
</comment>
<evidence type="ECO:0000256" key="3">
    <source>
        <dbReference type="ARBA" id="ARBA00022448"/>
    </source>
</evidence>
<keyword evidence="3 8" id="KW-0813">Transport</keyword>
<dbReference type="PROSITE" id="PS00873">
    <property type="entry name" value="NA_ALANINE_SYMP"/>
    <property type="match status" value="1"/>
</dbReference>
<dbReference type="InterPro" id="IPR001463">
    <property type="entry name" value="Na/Ala_symport"/>
</dbReference>
<keyword evidence="6 8" id="KW-1133">Transmembrane helix</keyword>
<feature type="transmembrane region" description="Helical" evidence="8">
    <location>
        <begin position="148"/>
        <end position="170"/>
    </location>
</feature>
<feature type="transmembrane region" description="Helical" evidence="8">
    <location>
        <begin position="213"/>
        <end position="234"/>
    </location>
</feature>
<feature type="transmembrane region" description="Helical" evidence="8">
    <location>
        <begin position="448"/>
        <end position="470"/>
    </location>
</feature>
<keyword evidence="7 8" id="KW-0472">Membrane</keyword>
<evidence type="ECO:0000313" key="10">
    <source>
        <dbReference type="Proteomes" id="UP000319619"/>
    </source>
</evidence>
<dbReference type="Pfam" id="PF01235">
    <property type="entry name" value="Na_Ala_symp"/>
    <property type="match status" value="2"/>
</dbReference>
<evidence type="ECO:0000313" key="9">
    <source>
        <dbReference type="EMBL" id="TKJ38449.1"/>
    </source>
</evidence>
<evidence type="ECO:0000256" key="1">
    <source>
        <dbReference type="ARBA" id="ARBA00004651"/>
    </source>
</evidence>
<keyword evidence="8" id="KW-0769">Symport</keyword>
<evidence type="ECO:0000256" key="6">
    <source>
        <dbReference type="ARBA" id="ARBA00022989"/>
    </source>
</evidence>
<accession>A0A532UU28</accession>
<gene>
    <name evidence="9" type="ORF">CEE37_13100</name>
</gene>
<dbReference type="Proteomes" id="UP000319619">
    <property type="component" value="Unassembled WGS sequence"/>
</dbReference>
<evidence type="ECO:0000256" key="7">
    <source>
        <dbReference type="ARBA" id="ARBA00023136"/>
    </source>
</evidence>
<keyword evidence="5 8" id="KW-0812">Transmembrane</keyword>
<dbReference type="PANTHER" id="PTHR30330">
    <property type="entry name" value="AGSS FAMILY TRANSPORTER, SODIUM-ALANINE"/>
    <property type="match status" value="1"/>
</dbReference>
<reference evidence="9 10" key="1">
    <citation type="submission" date="2017-06" db="EMBL/GenBank/DDBJ databases">
        <title>Novel microbial phyla capable of carbon fixation and sulfur reduction in deep-sea sediments.</title>
        <authorList>
            <person name="Huang J."/>
            <person name="Baker B."/>
            <person name="Wang Y."/>
        </authorList>
    </citation>
    <scope>NUCLEOTIDE SEQUENCE [LARGE SCALE GENOMIC DNA]</scope>
    <source>
        <strain evidence="9">B3_LCP</strain>
    </source>
</reference>
<protein>
    <submittedName>
        <fullName evidence="9">Sodium:alanine symporter family protein</fullName>
    </submittedName>
</protein>
<dbReference type="AlphaFoldDB" id="A0A532UU28"/>
<dbReference type="EMBL" id="NJBN01000010">
    <property type="protein sequence ID" value="TKJ38449.1"/>
    <property type="molecule type" value="Genomic_DNA"/>
</dbReference>
<dbReference type="PANTHER" id="PTHR30330:SF3">
    <property type="entry name" value="TRANSCRIPTIONAL REGULATOR, LRP FAMILY"/>
    <property type="match status" value="1"/>
</dbReference>
<comment type="caution">
    <text evidence="9">The sequence shown here is derived from an EMBL/GenBank/DDBJ whole genome shotgun (WGS) entry which is preliminary data.</text>
</comment>
<feature type="transmembrane region" description="Helical" evidence="8">
    <location>
        <begin position="517"/>
        <end position="536"/>
    </location>
</feature>
<feature type="transmembrane region" description="Helical" evidence="8">
    <location>
        <begin position="12"/>
        <end position="32"/>
    </location>
</feature>
<evidence type="ECO:0000256" key="8">
    <source>
        <dbReference type="RuleBase" id="RU363064"/>
    </source>
</evidence>
<dbReference type="GO" id="GO:0005283">
    <property type="term" value="F:amino acid:sodium symporter activity"/>
    <property type="evidence" value="ECO:0007669"/>
    <property type="project" value="InterPro"/>
</dbReference>
<feature type="transmembrane region" description="Helical" evidence="8">
    <location>
        <begin position="67"/>
        <end position="89"/>
    </location>
</feature>
<feature type="transmembrane region" description="Helical" evidence="8">
    <location>
        <begin position="246"/>
        <end position="266"/>
    </location>
</feature>
<proteinExistence type="inferred from homology"/>
<dbReference type="GO" id="GO:0005886">
    <property type="term" value="C:plasma membrane"/>
    <property type="evidence" value="ECO:0007669"/>
    <property type="project" value="UniProtKB-SubCell"/>
</dbReference>
<organism evidence="9 10">
    <name type="scientific">candidate division LCP-89 bacterium B3_LCP</name>
    <dbReference type="NCBI Taxonomy" id="2012998"/>
    <lineage>
        <taxon>Bacteria</taxon>
        <taxon>Pseudomonadati</taxon>
        <taxon>Bacteria division LCP-89</taxon>
    </lineage>
</organism>